<dbReference type="AlphaFoldDB" id="A0A7S4CV22"/>
<sequence length="725" mass="76707">MDIDKDAMQIGIHAAALQAPTGGPGSSVNSESAAAPAPTPPQFLPPGSALGMVGPTDQVATSTWTPGSELPQGAAQTGEPSAGLMGSASDMRPAMAGNSLLMNTLLGILDPIFGQSPLVMDSTWVPPQEGPSQDAAFPPDYMVLTGDPSALMPFPMDGSEQIPEGAQLADGLPVQEPEAAQPVGVGEPPATDDSAASSSSTFTGVWQNDKVFCFISSTATKSTLYEGAPPTDTFFLAIPQQPCEFLPVLGSGCRDSVKWFEVGVTRQVYKGGLTLTHTDDGAIECTDGWSRPCLLLDQVLDRFPDTEQSAAASRIASLFRVALHICEQDPSTILTRKRQYPQPARAGPLLAPASMQLRAGPAAHLASMHLRRPGAGNHTKRLPPPKIIPRTMIQFICGKCGNDYAHSVLHKETGKKIARWCPVLKPSDTHVPSCCPRCTVILEWKPGPSSNKAPNASIPAGATSNETGKVDLKRSLADSEDPEAKRQKTQEGGTEAPSEANAKAAAETDDSSAAVSSTSAAAGSGGRVSPEPNGEFAAAPLSDMMAAVSEKVYEREAEENPPHECPARLVRSSDTGCPEHSVCSGLWAAEGADGQYYPVLMSTVGCEVYWLVGSCPCKQAHICRFMQCSNSLLLIACATLYSTAEVWCRELPRVTLMNNCDHNTMPGSRWDVHVRGKKLTLQESIVGDGPPESACLQQFRSVVHFSELQDPKLMPKILESLGPCA</sequence>
<gene>
    <name evidence="2" type="ORF">EGYM00163_LOCUS18561</name>
</gene>
<name>A0A7S4CV22_9EUGL</name>
<feature type="region of interest" description="Disordered" evidence="1">
    <location>
        <begin position="17"/>
        <end position="83"/>
    </location>
</feature>
<accession>A0A7S4CV22</accession>
<evidence type="ECO:0000256" key="1">
    <source>
        <dbReference type="SAM" id="MobiDB-lite"/>
    </source>
</evidence>
<organism evidence="2">
    <name type="scientific">Eutreptiella gymnastica</name>
    <dbReference type="NCBI Taxonomy" id="73025"/>
    <lineage>
        <taxon>Eukaryota</taxon>
        <taxon>Discoba</taxon>
        <taxon>Euglenozoa</taxon>
        <taxon>Euglenida</taxon>
        <taxon>Spirocuta</taxon>
        <taxon>Euglenophyceae</taxon>
        <taxon>Eutreptiales</taxon>
        <taxon>Eutreptiaceae</taxon>
        <taxon>Eutreptiella</taxon>
    </lineage>
</organism>
<feature type="region of interest" description="Disordered" evidence="1">
    <location>
        <begin position="446"/>
        <end position="537"/>
    </location>
</feature>
<reference evidence="2" key="1">
    <citation type="submission" date="2021-01" db="EMBL/GenBank/DDBJ databases">
        <authorList>
            <person name="Corre E."/>
            <person name="Pelletier E."/>
            <person name="Niang G."/>
            <person name="Scheremetjew M."/>
            <person name="Finn R."/>
            <person name="Kale V."/>
            <person name="Holt S."/>
            <person name="Cochrane G."/>
            <person name="Meng A."/>
            <person name="Brown T."/>
            <person name="Cohen L."/>
        </authorList>
    </citation>
    <scope>NUCLEOTIDE SEQUENCE</scope>
    <source>
        <strain evidence="2">CCMP1594</strain>
    </source>
</reference>
<feature type="compositionally biased region" description="Low complexity" evidence="1">
    <location>
        <begin position="495"/>
        <end position="522"/>
    </location>
</feature>
<proteinExistence type="predicted"/>
<evidence type="ECO:0000313" key="2">
    <source>
        <dbReference type="EMBL" id="CAE0807432.1"/>
    </source>
</evidence>
<feature type="compositionally biased region" description="Basic and acidic residues" evidence="1">
    <location>
        <begin position="468"/>
        <end position="489"/>
    </location>
</feature>
<dbReference type="EMBL" id="HBJA01052383">
    <property type="protein sequence ID" value="CAE0807432.1"/>
    <property type="molecule type" value="Transcribed_RNA"/>
</dbReference>
<feature type="region of interest" description="Disordered" evidence="1">
    <location>
        <begin position="179"/>
        <end position="199"/>
    </location>
</feature>
<protein>
    <submittedName>
        <fullName evidence="2">Uncharacterized protein</fullName>
    </submittedName>
</protein>